<keyword evidence="2" id="KW-1185">Reference proteome</keyword>
<dbReference type="Proteomes" id="UP000800040">
    <property type="component" value="Unassembled WGS sequence"/>
</dbReference>
<feature type="non-terminal residue" evidence="1">
    <location>
        <position position="1"/>
    </location>
</feature>
<gene>
    <name evidence="1" type="ORF">BDW02DRAFT_566124</name>
</gene>
<dbReference type="AlphaFoldDB" id="A0A6A5KMY1"/>
<proteinExistence type="predicted"/>
<accession>A0A6A5KMY1</accession>
<name>A0A6A5KMY1_9PLEO</name>
<organism evidence="1 2">
    <name type="scientific">Decorospora gaudefroyi</name>
    <dbReference type="NCBI Taxonomy" id="184978"/>
    <lineage>
        <taxon>Eukaryota</taxon>
        <taxon>Fungi</taxon>
        <taxon>Dikarya</taxon>
        <taxon>Ascomycota</taxon>
        <taxon>Pezizomycotina</taxon>
        <taxon>Dothideomycetes</taxon>
        <taxon>Pleosporomycetidae</taxon>
        <taxon>Pleosporales</taxon>
        <taxon>Pleosporineae</taxon>
        <taxon>Pleosporaceae</taxon>
        <taxon>Decorospora</taxon>
    </lineage>
</organism>
<evidence type="ECO:0000313" key="2">
    <source>
        <dbReference type="Proteomes" id="UP000800040"/>
    </source>
</evidence>
<evidence type="ECO:0000313" key="1">
    <source>
        <dbReference type="EMBL" id="KAF1837287.1"/>
    </source>
</evidence>
<reference evidence="1" key="1">
    <citation type="submission" date="2020-01" db="EMBL/GenBank/DDBJ databases">
        <authorList>
            <consortium name="DOE Joint Genome Institute"/>
            <person name="Haridas S."/>
            <person name="Albert R."/>
            <person name="Binder M."/>
            <person name="Bloem J."/>
            <person name="Labutti K."/>
            <person name="Salamov A."/>
            <person name="Andreopoulos B."/>
            <person name="Baker S.E."/>
            <person name="Barry K."/>
            <person name="Bills G."/>
            <person name="Bluhm B.H."/>
            <person name="Cannon C."/>
            <person name="Castanera R."/>
            <person name="Culley D.E."/>
            <person name="Daum C."/>
            <person name="Ezra D."/>
            <person name="Gonzalez J.B."/>
            <person name="Henrissat B."/>
            <person name="Kuo A."/>
            <person name="Liang C."/>
            <person name="Lipzen A."/>
            <person name="Lutzoni F."/>
            <person name="Magnuson J."/>
            <person name="Mondo S."/>
            <person name="Nolan M."/>
            <person name="Ohm R."/>
            <person name="Pangilinan J."/>
            <person name="Park H.-J."/>
            <person name="Ramirez L."/>
            <person name="Alfaro M."/>
            <person name="Sun H."/>
            <person name="Tritt A."/>
            <person name="Yoshinaga Y."/>
            <person name="Zwiers L.-H."/>
            <person name="Turgeon B.G."/>
            <person name="Goodwin S.B."/>
            <person name="Spatafora J.W."/>
            <person name="Crous P.W."/>
            <person name="Grigoriev I.V."/>
        </authorList>
    </citation>
    <scope>NUCLEOTIDE SEQUENCE</scope>
    <source>
        <strain evidence="1">P77</strain>
    </source>
</reference>
<dbReference type="EMBL" id="ML975263">
    <property type="protein sequence ID" value="KAF1837287.1"/>
    <property type="molecule type" value="Genomic_DNA"/>
</dbReference>
<protein>
    <submittedName>
        <fullName evidence="1">Uncharacterized protein</fullName>
    </submittedName>
</protein>
<sequence>MHFGPGWHPLRCTTLVLAAARVPRSRDLDRHTASASSGPYRYLTNFQLHKQCVHIIPNYPCSLRHAPSSVRLLQRTKPSGDPHAVAPLPPSWRAGPAQLLLKISRLALLIRRRPSHPPTINPVPSCFFPSTPAVLSIP</sequence>